<dbReference type="PATRIC" id="fig|1423745.4.peg.620"/>
<evidence type="ECO:0000256" key="7">
    <source>
        <dbReference type="ARBA" id="ARBA00022741"/>
    </source>
</evidence>
<evidence type="ECO:0000256" key="8">
    <source>
        <dbReference type="ARBA" id="ARBA00022777"/>
    </source>
</evidence>
<dbReference type="Pfam" id="PF00288">
    <property type="entry name" value="GHMP_kinases_N"/>
    <property type="match status" value="1"/>
</dbReference>
<keyword evidence="11" id="KW-0443">Lipid metabolism</keyword>
<dbReference type="GO" id="GO:0005829">
    <property type="term" value="C:cytosol"/>
    <property type="evidence" value="ECO:0007669"/>
    <property type="project" value="TreeGrafter"/>
</dbReference>
<keyword evidence="8" id="KW-0418">Kinase</keyword>
<keyword evidence="7" id="KW-0547">Nucleotide-binding</keyword>
<dbReference type="GO" id="GO:0005524">
    <property type="term" value="F:ATP binding"/>
    <property type="evidence" value="ECO:0007669"/>
    <property type="project" value="UniProtKB-KW"/>
</dbReference>
<dbReference type="STRING" id="1423745.GCA_001311215_00169"/>
<organism evidence="15 16">
    <name type="scientific">Fructilactobacillus florum DSM 22689 = JCM 16035</name>
    <dbReference type="NCBI Taxonomy" id="1423745"/>
    <lineage>
        <taxon>Bacteria</taxon>
        <taxon>Bacillati</taxon>
        <taxon>Bacillota</taxon>
        <taxon>Bacilli</taxon>
        <taxon>Lactobacillales</taxon>
        <taxon>Lactobacillaceae</taxon>
        <taxon>Fructilactobacillus</taxon>
    </lineage>
</organism>
<evidence type="ECO:0000256" key="2">
    <source>
        <dbReference type="ARBA" id="ARBA00006495"/>
    </source>
</evidence>
<comment type="similarity">
    <text evidence="2">Belongs to the GHMP kinase family. Mevalonate kinase subfamily.</text>
</comment>
<comment type="pathway">
    <text evidence="12">Isoprenoid biosynthesis; isopentenyl diphosphate biosynthesis via mevalonate pathway; isopentenyl diphosphate from (R)-mevalonate: step 1/3.</text>
</comment>
<dbReference type="EMBL" id="AYZI01000003">
    <property type="protein sequence ID" value="KRM91756.1"/>
    <property type="molecule type" value="Genomic_DNA"/>
</dbReference>
<dbReference type="RefSeq" id="WP_056961468.1">
    <property type="nucleotide sequence ID" value="NZ_AYZI01000003.1"/>
</dbReference>
<dbReference type="InterPro" id="IPR036554">
    <property type="entry name" value="GHMP_kinase_C_sf"/>
</dbReference>
<evidence type="ECO:0000256" key="12">
    <source>
        <dbReference type="ARBA" id="ARBA00029438"/>
    </source>
</evidence>
<keyword evidence="10" id="KW-0460">Magnesium</keyword>
<reference evidence="15 16" key="1">
    <citation type="journal article" date="2015" name="Genome Announc.">
        <title>Expanding the biotechnology potential of lactobacilli through comparative genomics of 213 strains and associated genera.</title>
        <authorList>
            <person name="Sun Z."/>
            <person name="Harris H.M."/>
            <person name="McCann A."/>
            <person name="Guo C."/>
            <person name="Argimon S."/>
            <person name="Zhang W."/>
            <person name="Yang X."/>
            <person name="Jeffery I.B."/>
            <person name="Cooney J.C."/>
            <person name="Kagawa T.F."/>
            <person name="Liu W."/>
            <person name="Song Y."/>
            <person name="Salvetti E."/>
            <person name="Wrobel A."/>
            <person name="Rasinkangas P."/>
            <person name="Parkhill J."/>
            <person name="Rea M.C."/>
            <person name="O'Sullivan O."/>
            <person name="Ritari J."/>
            <person name="Douillard F.P."/>
            <person name="Paul Ross R."/>
            <person name="Yang R."/>
            <person name="Briner A.E."/>
            <person name="Felis G.E."/>
            <person name="de Vos W.M."/>
            <person name="Barrangou R."/>
            <person name="Klaenhammer T.R."/>
            <person name="Caufield P.W."/>
            <person name="Cui Y."/>
            <person name="Zhang H."/>
            <person name="O'Toole P.W."/>
        </authorList>
    </citation>
    <scope>NUCLEOTIDE SEQUENCE [LARGE SCALE GENOMIC DNA]</scope>
    <source>
        <strain evidence="15 16">DSM 22689</strain>
    </source>
</reference>
<dbReference type="PROSITE" id="PS00627">
    <property type="entry name" value="GHMP_KINASES_ATP"/>
    <property type="match status" value="1"/>
</dbReference>
<dbReference type="InterPro" id="IPR006205">
    <property type="entry name" value="Mev_gal_kin"/>
</dbReference>
<dbReference type="PANTHER" id="PTHR43290">
    <property type="entry name" value="MEVALONATE KINASE"/>
    <property type="match status" value="1"/>
</dbReference>
<dbReference type="UniPathway" id="UPA00057">
    <property type="reaction ID" value="UER00098"/>
</dbReference>
<dbReference type="SUPFAM" id="SSF54211">
    <property type="entry name" value="Ribosomal protein S5 domain 2-like"/>
    <property type="match status" value="1"/>
</dbReference>
<evidence type="ECO:0000256" key="6">
    <source>
        <dbReference type="ARBA" id="ARBA00022679"/>
    </source>
</evidence>
<dbReference type="InterPro" id="IPR006204">
    <property type="entry name" value="GHMP_kinase_N_dom"/>
</dbReference>
<dbReference type="Gene3D" id="3.30.230.10">
    <property type="match status" value="1"/>
</dbReference>
<proteinExistence type="inferred from homology"/>
<accession>A0A0R2CUU8</accession>
<dbReference type="NCBIfam" id="TIGR00549">
    <property type="entry name" value="mevalon_kin"/>
    <property type="match status" value="1"/>
</dbReference>
<dbReference type="SUPFAM" id="SSF55060">
    <property type="entry name" value="GHMP Kinase, C-terminal domain"/>
    <property type="match status" value="1"/>
</dbReference>
<dbReference type="EC" id="2.7.1.36" evidence="3"/>
<dbReference type="InterPro" id="IPR014721">
    <property type="entry name" value="Ribsml_uS5_D2-typ_fold_subgr"/>
</dbReference>
<evidence type="ECO:0000256" key="1">
    <source>
        <dbReference type="ARBA" id="ARBA00004496"/>
    </source>
</evidence>
<dbReference type="InterPro" id="IPR013750">
    <property type="entry name" value="GHMP_kinase_C_dom"/>
</dbReference>
<dbReference type="AlphaFoldDB" id="A0A0R2CUU8"/>
<evidence type="ECO:0000256" key="10">
    <source>
        <dbReference type="ARBA" id="ARBA00022842"/>
    </source>
</evidence>
<keyword evidence="5" id="KW-0444">Lipid biosynthesis</keyword>
<evidence type="ECO:0000256" key="4">
    <source>
        <dbReference type="ARBA" id="ARBA00022490"/>
    </source>
</evidence>
<protein>
    <recommendedName>
        <fullName evidence="3">mevalonate kinase</fullName>
        <ecNumber evidence="3">2.7.1.36</ecNumber>
    </recommendedName>
</protein>
<comment type="subcellular location">
    <subcellularLocation>
        <location evidence="1">Cytoplasm</location>
    </subcellularLocation>
</comment>
<comment type="caution">
    <text evidence="15">The sequence shown here is derived from an EMBL/GenBank/DDBJ whole genome shotgun (WGS) entry which is preliminary data.</text>
</comment>
<evidence type="ECO:0000256" key="5">
    <source>
        <dbReference type="ARBA" id="ARBA00022516"/>
    </source>
</evidence>
<evidence type="ECO:0000259" key="14">
    <source>
        <dbReference type="Pfam" id="PF08544"/>
    </source>
</evidence>
<keyword evidence="4" id="KW-0963">Cytoplasm</keyword>
<sequence>MLEYAVGTSHAKVIFLGEHSAVYRQPALVFPLPGIQTIVTISPAPTKTSALQSDFYTGALDAAPEALQGLLKLQEQLDDKLNPQHQPLKFTVESNIPVGRGMGSSAATASALTKAYHAFFSADLSAQNLGQYTDLEEQITHGNPSGIDAKTVNANQPILYQHHQFQTIDFQLTGYLVIADTGQSSATKVAVAQVTKAMQTNPAPTQAIIEHLGLLVQQSLELLRHQQLNQTGKLLTAAHHDLQKLAVSTTKLDLLVQTALENGALGAKLTGSGLGGCLLALTDNQETADYLTTKLRAAGAVKTWKQNLADLNP</sequence>
<dbReference type="PRINTS" id="PR00959">
    <property type="entry name" value="MEVGALKINASE"/>
</dbReference>
<gene>
    <name evidence="15" type="ORF">FC87_GL000580</name>
</gene>
<dbReference type="Gene3D" id="3.30.70.890">
    <property type="entry name" value="GHMP kinase, C-terminal domain"/>
    <property type="match status" value="1"/>
</dbReference>
<evidence type="ECO:0000313" key="16">
    <source>
        <dbReference type="Proteomes" id="UP000051586"/>
    </source>
</evidence>
<dbReference type="GO" id="GO:0004496">
    <property type="term" value="F:mevalonate kinase activity"/>
    <property type="evidence" value="ECO:0007669"/>
    <property type="project" value="UniProtKB-EC"/>
</dbReference>
<name>A0A0R2CUU8_9LACO</name>
<keyword evidence="6" id="KW-0808">Transferase</keyword>
<dbReference type="Proteomes" id="UP000051586">
    <property type="component" value="Unassembled WGS sequence"/>
</dbReference>
<evidence type="ECO:0000313" key="15">
    <source>
        <dbReference type="EMBL" id="KRM91756.1"/>
    </source>
</evidence>
<evidence type="ECO:0000259" key="13">
    <source>
        <dbReference type="Pfam" id="PF00288"/>
    </source>
</evidence>
<evidence type="ECO:0000256" key="11">
    <source>
        <dbReference type="ARBA" id="ARBA00023098"/>
    </source>
</evidence>
<feature type="domain" description="GHMP kinase N-terminal" evidence="13">
    <location>
        <begin position="75"/>
        <end position="148"/>
    </location>
</feature>
<evidence type="ECO:0000256" key="3">
    <source>
        <dbReference type="ARBA" id="ARBA00012103"/>
    </source>
</evidence>
<dbReference type="GO" id="GO:0019287">
    <property type="term" value="P:isopentenyl diphosphate biosynthetic process, mevalonate pathway"/>
    <property type="evidence" value="ECO:0007669"/>
    <property type="project" value="UniProtKB-UniPathway"/>
</dbReference>
<keyword evidence="9" id="KW-0067">ATP-binding</keyword>
<dbReference type="PANTHER" id="PTHR43290:SF2">
    <property type="entry name" value="MEVALONATE KINASE"/>
    <property type="match status" value="1"/>
</dbReference>
<dbReference type="Pfam" id="PF08544">
    <property type="entry name" value="GHMP_kinases_C"/>
    <property type="match status" value="1"/>
</dbReference>
<evidence type="ECO:0000256" key="9">
    <source>
        <dbReference type="ARBA" id="ARBA00022840"/>
    </source>
</evidence>
<feature type="domain" description="GHMP kinase C-terminal" evidence="14">
    <location>
        <begin position="220"/>
        <end position="299"/>
    </location>
</feature>
<dbReference type="InterPro" id="IPR006203">
    <property type="entry name" value="GHMP_knse_ATP-bd_CS"/>
</dbReference>
<dbReference type="InterPro" id="IPR020568">
    <property type="entry name" value="Ribosomal_Su5_D2-typ_SF"/>
</dbReference>